<sequence>MKILFVFYIPSGGVETLNRQRCKALQAQGIECHLMYLEQGSGMQNIEGIPTFVMSRDRDIRRHLLAHQYNCIVVCSNYMILPRLRRTRYKGHIIFEVQGLGSVYDARNILIDAKQNVLSCCNGILYPKTPHLMNIIDELYSGFPKFCFHDIMDTRTFCYRKNPKPPSPVIGWVGRIEDNKNWASFLQIGRRLIDHNPAIKLWMFEDATLAKPAERLKFDKMVQDLRLSPHLVIRSNVLHNEMPDYYSMIGDSGGFLLSTSKVEGFGYAIAEAISCRCPVLTTDSDGVRTFIIHNVTGKFFPLNNTEAAVAEGMDLMRNIPLRNAMKTNAFNHMNANCSAAQYVANFKQMLRTLGYSI</sequence>
<dbReference type="PANTHER" id="PTHR12526">
    <property type="entry name" value="GLYCOSYLTRANSFERASE"/>
    <property type="match status" value="1"/>
</dbReference>
<keyword evidence="3" id="KW-1185">Reference proteome</keyword>
<evidence type="ECO:0000313" key="3">
    <source>
        <dbReference type="Proteomes" id="UP001596549"/>
    </source>
</evidence>
<gene>
    <name evidence="2" type="ORF">ACFQPF_09050</name>
</gene>
<dbReference type="CDD" id="cd03801">
    <property type="entry name" value="GT4_PimA-like"/>
    <property type="match status" value="1"/>
</dbReference>
<dbReference type="GO" id="GO:0016757">
    <property type="term" value="F:glycosyltransferase activity"/>
    <property type="evidence" value="ECO:0007669"/>
    <property type="project" value="UniProtKB-KW"/>
</dbReference>
<dbReference type="SUPFAM" id="SSF53756">
    <property type="entry name" value="UDP-Glycosyltransferase/glycogen phosphorylase"/>
    <property type="match status" value="1"/>
</dbReference>
<organism evidence="2 3">
    <name type="scientific">Fictibacillus iocasae</name>
    <dbReference type="NCBI Taxonomy" id="2715437"/>
    <lineage>
        <taxon>Bacteria</taxon>
        <taxon>Bacillati</taxon>
        <taxon>Bacillota</taxon>
        <taxon>Bacilli</taxon>
        <taxon>Bacillales</taxon>
        <taxon>Fictibacillaceae</taxon>
        <taxon>Fictibacillus</taxon>
    </lineage>
</organism>
<accession>A0ABW2NMY5</accession>
<reference evidence="3" key="1">
    <citation type="journal article" date="2019" name="Int. J. Syst. Evol. Microbiol.">
        <title>The Global Catalogue of Microorganisms (GCM) 10K type strain sequencing project: providing services to taxonomists for standard genome sequencing and annotation.</title>
        <authorList>
            <consortium name="The Broad Institute Genomics Platform"/>
            <consortium name="The Broad Institute Genome Sequencing Center for Infectious Disease"/>
            <person name="Wu L."/>
            <person name="Ma J."/>
        </authorList>
    </citation>
    <scope>NUCLEOTIDE SEQUENCE [LARGE SCALE GENOMIC DNA]</scope>
    <source>
        <strain evidence="3">NBRC 106396</strain>
    </source>
</reference>
<dbReference type="InterPro" id="IPR001296">
    <property type="entry name" value="Glyco_trans_1"/>
</dbReference>
<keyword evidence="2" id="KW-0328">Glycosyltransferase</keyword>
<feature type="domain" description="Glycosyl transferase family 1" evidence="1">
    <location>
        <begin position="164"/>
        <end position="331"/>
    </location>
</feature>
<evidence type="ECO:0000259" key="1">
    <source>
        <dbReference type="Pfam" id="PF00534"/>
    </source>
</evidence>
<evidence type="ECO:0000313" key="2">
    <source>
        <dbReference type="EMBL" id="MFC7371824.1"/>
    </source>
</evidence>
<dbReference type="RefSeq" id="WP_379748781.1">
    <property type="nucleotide sequence ID" value="NZ_JBHTCP010000014.1"/>
</dbReference>
<dbReference type="EMBL" id="JBHTCP010000014">
    <property type="protein sequence ID" value="MFC7371824.1"/>
    <property type="molecule type" value="Genomic_DNA"/>
</dbReference>
<protein>
    <submittedName>
        <fullName evidence="2">Glycosyltransferase family 4 protein</fullName>
        <ecNumber evidence="2">2.4.-.-</ecNumber>
    </submittedName>
</protein>
<dbReference type="Pfam" id="PF00534">
    <property type="entry name" value="Glycos_transf_1"/>
    <property type="match status" value="1"/>
</dbReference>
<proteinExistence type="predicted"/>
<keyword evidence="2" id="KW-0808">Transferase</keyword>
<dbReference type="Gene3D" id="3.40.50.2000">
    <property type="entry name" value="Glycogen Phosphorylase B"/>
    <property type="match status" value="1"/>
</dbReference>
<dbReference type="PANTHER" id="PTHR12526:SF630">
    <property type="entry name" value="GLYCOSYLTRANSFERASE"/>
    <property type="match status" value="1"/>
</dbReference>
<name>A0ABW2NMY5_9BACL</name>
<dbReference type="Proteomes" id="UP001596549">
    <property type="component" value="Unassembled WGS sequence"/>
</dbReference>
<comment type="caution">
    <text evidence="2">The sequence shown here is derived from an EMBL/GenBank/DDBJ whole genome shotgun (WGS) entry which is preliminary data.</text>
</comment>
<dbReference type="EC" id="2.4.-.-" evidence="2"/>